<comment type="subcellular location">
    <subcellularLocation>
        <location evidence="3">Cytoplasm</location>
    </subcellularLocation>
</comment>
<dbReference type="PIRSF" id="PIRSF006356">
    <property type="entry name" value="Arg_deiminase"/>
    <property type="match status" value="1"/>
</dbReference>
<name>A0ABZ2RMD5_9BACT</name>
<keyword evidence="2 3" id="KW-0378">Hydrolase</keyword>
<reference evidence="4" key="1">
    <citation type="submission" date="2024-03" db="EMBL/GenBank/DDBJ databases">
        <title>Complete genome sequence of Mycoplasma gypis type strain B1/T1.</title>
        <authorList>
            <person name="Spergser J."/>
        </authorList>
    </citation>
    <scope>NUCLEOTIDE SEQUENCE [LARGE SCALE GENOMIC DNA]</scope>
    <source>
        <strain evidence="4">B1/T1</strain>
    </source>
</reference>
<sequence length="406" mass="46042">MSVFNEKFNGIHVYSEVGELESVLVHKPGREIDYITPARLDELLFSAVLENNDARKEHEGFTKSLKDLGINVVELTDLVTETYDLASKEEQEKLVEDFIEDSSPVLSEEHKALVRKFLKSLPTRQMVEYMMSGITKYDLGIESESELIVDPMPNLYFTRDPFASVGNGVTIHYMRYKVRQRETLFALFVFKNHPKLAKTPVYYEPSLKLSIEGGDVFVYNEKTLVVGVSERTDLETITLLAKNIKANKECKFERIVAVNVPKWTNLMHLDTWLTMLDTDKFLYSPILLDVLKFWDYDLKEENPQPKPNDASLSDLLESIIGKKPILIPIAGEGATHMEIERETHFDGTNYLAVKPGVVVGYSRNEKTNAALAKAGIKVLPFHGNQLSLGMGNARCMSMPLSRKDVK</sequence>
<evidence type="ECO:0000256" key="2">
    <source>
        <dbReference type="ARBA" id="ARBA00022801"/>
    </source>
</evidence>
<dbReference type="HAMAP" id="MF_00242">
    <property type="entry name" value="Arg_deiminase"/>
    <property type="match status" value="1"/>
</dbReference>
<dbReference type="PANTHER" id="PTHR47271">
    <property type="entry name" value="ARGININE DEIMINASE"/>
    <property type="match status" value="1"/>
</dbReference>
<dbReference type="Gene3D" id="3.75.10.10">
    <property type="entry name" value="L-arginine/glycine Amidinotransferase, Chain A"/>
    <property type="match status" value="1"/>
</dbReference>
<accession>A0ABZ2RMD5</accession>
<dbReference type="InterPro" id="IPR003876">
    <property type="entry name" value="Arg_deiminase"/>
</dbReference>
<dbReference type="EC" id="3.5.3.6" evidence="3"/>
<dbReference type="GO" id="GO:0016990">
    <property type="term" value="F:arginine deiminase activity"/>
    <property type="evidence" value="ECO:0007669"/>
    <property type="project" value="UniProtKB-EC"/>
</dbReference>
<organism evidence="4 5">
    <name type="scientific">[Mycoplasma] gypis</name>
    <dbReference type="NCBI Taxonomy" id="92404"/>
    <lineage>
        <taxon>Bacteria</taxon>
        <taxon>Bacillati</taxon>
        <taxon>Mycoplasmatota</taxon>
        <taxon>Mycoplasmoidales</taxon>
        <taxon>Metamycoplasmataceae</taxon>
        <taxon>Metamycoplasma</taxon>
    </lineage>
</organism>
<keyword evidence="5" id="KW-1185">Reference proteome</keyword>
<comment type="pathway">
    <text evidence="3">Amino-acid degradation; L-arginine degradation via ADI pathway; carbamoyl phosphate from L-arginine: step 1/2.</text>
</comment>
<dbReference type="PANTHER" id="PTHR47271:SF2">
    <property type="entry name" value="ARGININE DEIMINASE"/>
    <property type="match status" value="1"/>
</dbReference>
<evidence type="ECO:0000256" key="3">
    <source>
        <dbReference type="HAMAP-Rule" id="MF_00242"/>
    </source>
</evidence>
<dbReference type="NCBIfam" id="TIGR01078">
    <property type="entry name" value="arcA"/>
    <property type="match status" value="1"/>
</dbReference>
<dbReference type="PRINTS" id="PR01466">
    <property type="entry name" value="ARGDEIMINASE"/>
</dbReference>
<dbReference type="RefSeq" id="WP_205498332.1">
    <property type="nucleotide sequence ID" value="NZ_CP148066.1"/>
</dbReference>
<evidence type="ECO:0000256" key="1">
    <source>
        <dbReference type="ARBA" id="ARBA00010206"/>
    </source>
</evidence>
<comment type="catalytic activity">
    <reaction evidence="3">
        <text>L-arginine + H2O = L-citrulline + NH4(+)</text>
        <dbReference type="Rhea" id="RHEA:19597"/>
        <dbReference type="ChEBI" id="CHEBI:15377"/>
        <dbReference type="ChEBI" id="CHEBI:28938"/>
        <dbReference type="ChEBI" id="CHEBI:32682"/>
        <dbReference type="ChEBI" id="CHEBI:57743"/>
        <dbReference type="EC" id="3.5.3.6"/>
    </reaction>
</comment>
<comment type="similarity">
    <text evidence="1 3">Belongs to the arginine deiminase family.</text>
</comment>
<feature type="active site" description="Amidino-cysteine intermediate" evidence="3">
    <location>
        <position position="395"/>
    </location>
</feature>
<evidence type="ECO:0000313" key="4">
    <source>
        <dbReference type="EMBL" id="WXL28171.1"/>
    </source>
</evidence>
<keyword evidence="3" id="KW-0056">Arginine metabolism</keyword>
<dbReference type="EMBL" id="CP148066">
    <property type="protein sequence ID" value="WXL28171.1"/>
    <property type="molecule type" value="Genomic_DNA"/>
</dbReference>
<keyword evidence="3" id="KW-0963">Cytoplasm</keyword>
<dbReference type="Pfam" id="PF02274">
    <property type="entry name" value="ADI"/>
    <property type="match status" value="1"/>
</dbReference>
<gene>
    <name evidence="3 4" type="primary">arcA</name>
    <name evidence="4" type="ORF">WG616_02250</name>
</gene>
<dbReference type="Proteomes" id="UP001460679">
    <property type="component" value="Chromosome"/>
</dbReference>
<proteinExistence type="inferred from homology"/>
<dbReference type="SUPFAM" id="SSF55909">
    <property type="entry name" value="Pentein"/>
    <property type="match status" value="1"/>
</dbReference>
<dbReference type="Gene3D" id="1.10.3930.10">
    <property type="entry name" value="Arginine deiminase"/>
    <property type="match status" value="1"/>
</dbReference>
<protein>
    <recommendedName>
        <fullName evidence="3">Arginine deiminase</fullName>
        <shortName evidence="3">ADI</shortName>
        <ecNumber evidence="3">3.5.3.6</ecNumber>
    </recommendedName>
    <alternativeName>
        <fullName evidence="3">Arginine dihydrolase</fullName>
        <shortName evidence="3">AD</shortName>
    </alternativeName>
</protein>
<evidence type="ECO:0000313" key="5">
    <source>
        <dbReference type="Proteomes" id="UP001460679"/>
    </source>
</evidence>